<dbReference type="Proteomes" id="UP000198893">
    <property type="component" value="Unassembled WGS sequence"/>
</dbReference>
<keyword evidence="3" id="KW-1185">Reference proteome</keyword>
<dbReference type="STRING" id="569882.SAMN04490248_1485"/>
<organism evidence="2 3">
    <name type="scientific">Salinihabitans flavidus</name>
    <dbReference type="NCBI Taxonomy" id="569882"/>
    <lineage>
        <taxon>Bacteria</taxon>
        <taxon>Pseudomonadati</taxon>
        <taxon>Pseudomonadota</taxon>
        <taxon>Alphaproteobacteria</taxon>
        <taxon>Rhodobacterales</taxon>
        <taxon>Roseobacteraceae</taxon>
        <taxon>Salinihabitans</taxon>
    </lineage>
</organism>
<protein>
    <recommendedName>
        <fullName evidence="4">Secreted protein</fullName>
    </recommendedName>
</protein>
<dbReference type="AlphaFoldDB" id="A0A1H8W893"/>
<evidence type="ECO:0000313" key="2">
    <source>
        <dbReference type="EMBL" id="SEP23733.1"/>
    </source>
</evidence>
<evidence type="ECO:0000313" key="3">
    <source>
        <dbReference type="Proteomes" id="UP000198893"/>
    </source>
</evidence>
<evidence type="ECO:0008006" key="4">
    <source>
        <dbReference type="Google" id="ProtNLM"/>
    </source>
</evidence>
<reference evidence="2 3" key="1">
    <citation type="submission" date="2016-10" db="EMBL/GenBank/DDBJ databases">
        <authorList>
            <person name="de Groot N.N."/>
        </authorList>
    </citation>
    <scope>NUCLEOTIDE SEQUENCE [LARGE SCALE GENOMIC DNA]</scope>
    <source>
        <strain evidence="2 3">DSM 27842</strain>
    </source>
</reference>
<dbReference type="RefSeq" id="WP_139196299.1">
    <property type="nucleotide sequence ID" value="NZ_FODS01000048.1"/>
</dbReference>
<proteinExistence type="predicted"/>
<accession>A0A1H8W893</accession>
<dbReference type="EMBL" id="FODS01000048">
    <property type="protein sequence ID" value="SEP23733.1"/>
    <property type="molecule type" value="Genomic_DNA"/>
</dbReference>
<feature type="chain" id="PRO_5011749353" description="Secreted protein" evidence="1">
    <location>
        <begin position="24"/>
        <end position="203"/>
    </location>
</feature>
<name>A0A1H8W893_9RHOB</name>
<evidence type="ECO:0000256" key="1">
    <source>
        <dbReference type="SAM" id="SignalP"/>
    </source>
</evidence>
<keyword evidence="1" id="KW-0732">Signal</keyword>
<feature type="signal peptide" evidence="1">
    <location>
        <begin position="1"/>
        <end position="23"/>
    </location>
</feature>
<gene>
    <name evidence="2" type="ORF">SAMN04490248_1485</name>
</gene>
<sequence length="203" mass="21050">MRNSVLSLNVILLGLVAVTPVVAQGNVDVDVEVEEIAILEVDQSKGTMLIDDASFTVMGNPSDEGSVLDSGEGNYASVGLRTNTCLDFVLVEFPRSAGFRNVPDGAQLGVATGQASGNSLGVWPRVFRVDPATGAFRPDPAVHDGSDSDLAVTGLTGVTKDFCNGSHKLALGVGTAYDITLDGEQAFAPPDTYIIPLTGTLVP</sequence>